<accession>A0A2P2LQF5</accession>
<organism evidence="1">
    <name type="scientific">Rhizophora mucronata</name>
    <name type="common">Asiatic mangrove</name>
    <dbReference type="NCBI Taxonomy" id="61149"/>
    <lineage>
        <taxon>Eukaryota</taxon>
        <taxon>Viridiplantae</taxon>
        <taxon>Streptophyta</taxon>
        <taxon>Embryophyta</taxon>
        <taxon>Tracheophyta</taxon>
        <taxon>Spermatophyta</taxon>
        <taxon>Magnoliopsida</taxon>
        <taxon>eudicotyledons</taxon>
        <taxon>Gunneridae</taxon>
        <taxon>Pentapetalae</taxon>
        <taxon>rosids</taxon>
        <taxon>fabids</taxon>
        <taxon>Malpighiales</taxon>
        <taxon>Rhizophoraceae</taxon>
        <taxon>Rhizophora</taxon>
    </lineage>
</organism>
<reference evidence="1" key="1">
    <citation type="submission" date="2018-02" db="EMBL/GenBank/DDBJ databases">
        <title>Rhizophora mucronata_Transcriptome.</title>
        <authorList>
            <person name="Meera S.P."/>
            <person name="Sreeshan A."/>
            <person name="Augustine A."/>
        </authorList>
    </citation>
    <scope>NUCLEOTIDE SEQUENCE</scope>
    <source>
        <tissue evidence="1">Leaf</tissue>
    </source>
</reference>
<dbReference type="AlphaFoldDB" id="A0A2P2LQF5"/>
<name>A0A2P2LQF5_RHIMU</name>
<evidence type="ECO:0000313" key="1">
    <source>
        <dbReference type="EMBL" id="MBX20196.1"/>
    </source>
</evidence>
<dbReference type="EMBL" id="GGEC01039712">
    <property type="protein sequence ID" value="MBX20196.1"/>
    <property type="molecule type" value="Transcribed_RNA"/>
</dbReference>
<sequence length="62" mass="7396">MRFLFAPVTMPRLYTLQPASFDRLLFFLHFTFFQSAPTRQEDNELDNIPVLWLDMGINSKEQ</sequence>
<protein>
    <submittedName>
        <fullName evidence="1">Uncharacterized protein</fullName>
    </submittedName>
</protein>
<proteinExistence type="predicted"/>